<feature type="domain" description="Reverse transcriptase Ty1/copia-type" evidence="1">
    <location>
        <begin position="5"/>
        <end position="119"/>
    </location>
</feature>
<dbReference type="OrthoDB" id="1711174at2759"/>
<evidence type="ECO:0000313" key="3">
    <source>
        <dbReference type="Proteomes" id="UP000321393"/>
    </source>
</evidence>
<gene>
    <name evidence="2" type="ORF">E6C27_scaffold274G00220</name>
</gene>
<sequence>MSSPKFEVEFDNQVCKLWKFLYRLEQSSRAWFDRFTTFIKSQGYNQGHTDHTLFTKVSKTGKIVVLIVYVDDIALSEDDTIEIIQLKKKMEDEFEIKDLGNLKYFLGMEVARSREDLRVPEKIRDKILVDKEKYQFNKNLRYLKATPGNELRFMKTNIRCIEAIPTLTEQGLSLIENPPQDIAPFCGTILLLEEVRSKESWLEAALKPNKGLSLGICEEVWL</sequence>
<protein>
    <submittedName>
        <fullName evidence="2">Mitochondrial protein</fullName>
    </submittedName>
</protein>
<evidence type="ECO:0000259" key="1">
    <source>
        <dbReference type="Pfam" id="PF07727"/>
    </source>
</evidence>
<dbReference type="InterPro" id="IPR013103">
    <property type="entry name" value="RVT_2"/>
</dbReference>
<dbReference type="AlphaFoldDB" id="A0A5A7UWA9"/>
<dbReference type="Pfam" id="PF07727">
    <property type="entry name" value="RVT_2"/>
    <property type="match status" value="1"/>
</dbReference>
<name>A0A5A7UWA9_CUCMM</name>
<reference evidence="2 3" key="1">
    <citation type="submission" date="2019-08" db="EMBL/GenBank/DDBJ databases">
        <title>Draft genome sequences of two oriental melons (Cucumis melo L. var makuwa).</title>
        <authorList>
            <person name="Kwon S.-Y."/>
        </authorList>
    </citation>
    <scope>NUCLEOTIDE SEQUENCE [LARGE SCALE GENOMIC DNA]</scope>
    <source>
        <strain evidence="3">cv. SW 3</strain>
        <tissue evidence="2">Leaf</tissue>
    </source>
</reference>
<evidence type="ECO:0000313" key="2">
    <source>
        <dbReference type="EMBL" id="KAA0057741.1"/>
    </source>
</evidence>
<dbReference type="Proteomes" id="UP000321393">
    <property type="component" value="Unassembled WGS sequence"/>
</dbReference>
<comment type="caution">
    <text evidence="2">The sequence shown here is derived from an EMBL/GenBank/DDBJ whole genome shotgun (WGS) entry which is preliminary data.</text>
</comment>
<organism evidence="2 3">
    <name type="scientific">Cucumis melo var. makuwa</name>
    <name type="common">Oriental melon</name>
    <dbReference type="NCBI Taxonomy" id="1194695"/>
    <lineage>
        <taxon>Eukaryota</taxon>
        <taxon>Viridiplantae</taxon>
        <taxon>Streptophyta</taxon>
        <taxon>Embryophyta</taxon>
        <taxon>Tracheophyta</taxon>
        <taxon>Spermatophyta</taxon>
        <taxon>Magnoliopsida</taxon>
        <taxon>eudicotyledons</taxon>
        <taxon>Gunneridae</taxon>
        <taxon>Pentapetalae</taxon>
        <taxon>rosids</taxon>
        <taxon>fabids</taxon>
        <taxon>Cucurbitales</taxon>
        <taxon>Cucurbitaceae</taxon>
        <taxon>Benincaseae</taxon>
        <taxon>Cucumis</taxon>
    </lineage>
</organism>
<dbReference type="STRING" id="1194695.A0A5A7UWA9"/>
<proteinExistence type="predicted"/>
<accession>A0A5A7UWA9</accession>
<dbReference type="EMBL" id="SSTE01006842">
    <property type="protein sequence ID" value="KAA0057741.1"/>
    <property type="molecule type" value="Genomic_DNA"/>
</dbReference>